<evidence type="ECO:0000313" key="1">
    <source>
        <dbReference type="EMBL" id="CAI9564789.1"/>
    </source>
</evidence>
<comment type="caution">
    <text evidence="1">The sequence shown here is derived from an EMBL/GenBank/DDBJ whole genome shotgun (WGS) entry which is preliminary data.</text>
</comment>
<proteinExistence type="predicted"/>
<organism evidence="1 2">
    <name type="scientific">Staurois parvus</name>
    <dbReference type="NCBI Taxonomy" id="386267"/>
    <lineage>
        <taxon>Eukaryota</taxon>
        <taxon>Metazoa</taxon>
        <taxon>Chordata</taxon>
        <taxon>Craniata</taxon>
        <taxon>Vertebrata</taxon>
        <taxon>Euteleostomi</taxon>
        <taxon>Amphibia</taxon>
        <taxon>Batrachia</taxon>
        <taxon>Anura</taxon>
        <taxon>Neobatrachia</taxon>
        <taxon>Ranoidea</taxon>
        <taxon>Ranidae</taxon>
        <taxon>Staurois</taxon>
    </lineage>
</organism>
<protein>
    <submittedName>
        <fullName evidence="1">Uncharacterized protein</fullName>
    </submittedName>
</protein>
<name>A0ABN9CX75_9NEOB</name>
<accession>A0ABN9CX75</accession>
<dbReference type="Proteomes" id="UP001162483">
    <property type="component" value="Unassembled WGS sequence"/>
</dbReference>
<sequence>MSSQSAPGFDGCSSSSQWIVRVLIRYFGSNAGGPLRCPWYLFHRLF</sequence>
<evidence type="ECO:0000313" key="2">
    <source>
        <dbReference type="Proteomes" id="UP001162483"/>
    </source>
</evidence>
<gene>
    <name evidence="1" type="ORF">SPARVUS_LOCUS5977642</name>
</gene>
<dbReference type="EMBL" id="CATNWA010013251">
    <property type="protein sequence ID" value="CAI9564789.1"/>
    <property type="molecule type" value="Genomic_DNA"/>
</dbReference>
<keyword evidence="2" id="KW-1185">Reference proteome</keyword>
<reference evidence="1" key="1">
    <citation type="submission" date="2023-05" db="EMBL/GenBank/DDBJ databases">
        <authorList>
            <person name="Stuckert A."/>
        </authorList>
    </citation>
    <scope>NUCLEOTIDE SEQUENCE</scope>
</reference>